<accession>A0ABW9JJF8</accession>
<name>A0ABW9JJF8_9SPHI</name>
<dbReference type="RefSeq" id="WP_138730265.1">
    <property type="nucleotide sequence ID" value="NZ_SRMP02000008.1"/>
</dbReference>
<feature type="signal peptide" evidence="2">
    <location>
        <begin position="1"/>
        <end position="19"/>
    </location>
</feature>
<feature type="chain" id="PRO_5047110782" evidence="2">
    <location>
        <begin position="20"/>
        <end position="477"/>
    </location>
</feature>
<comment type="caution">
    <text evidence="4">The sequence shown here is derived from an EMBL/GenBank/DDBJ whole genome shotgun (WGS) entry which is preliminary data.</text>
</comment>
<dbReference type="InterPro" id="IPR036514">
    <property type="entry name" value="SGNH_hydro_sf"/>
</dbReference>
<dbReference type="Proteomes" id="UP001517367">
    <property type="component" value="Unassembled WGS sequence"/>
</dbReference>
<keyword evidence="5" id="KW-1185">Reference proteome</keyword>
<keyword evidence="1" id="KW-0378">Hydrolase</keyword>
<dbReference type="PANTHER" id="PTHR22901">
    <property type="entry name" value="SIALATE O-ACETYLESTERASE"/>
    <property type="match status" value="1"/>
</dbReference>
<evidence type="ECO:0000256" key="1">
    <source>
        <dbReference type="ARBA" id="ARBA00022801"/>
    </source>
</evidence>
<evidence type="ECO:0000313" key="4">
    <source>
        <dbReference type="EMBL" id="MFN0291057.1"/>
    </source>
</evidence>
<dbReference type="PANTHER" id="PTHR22901:SF0">
    <property type="entry name" value="SIALATE O-ACETYLESTERASE"/>
    <property type="match status" value="1"/>
</dbReference>
<evidence type="ECO:0000256" key="2">
    <source>
        <dbReference type="SAM" id="SignalP"/>
    </source>
</evidence>
<dbReference type="InterPro" id="IPR039329">
    <property type="entry name" value="SIAE"/>
</dbReference>
<sequence>MKKILLLITLSIIAQNLCAKITLANFFASGMVLQQQSQVSIWGKSTAKSLTITTSWDKKKYTLNIDADGRWKTKLSTPKAGGPFSININDGEETTLNDIWIGEVWLVSGQSNMEMPVQGFKNQPVLNSAEIFKNATNKNIRLFRTLKEAKGLPADNMRGNWQVADSAGIRLFSAVGYLFAVELQRKLNVPIGIIQSAWGGTNISSWMSAETFKDFEEENRYKLKQPDSVKKMDRNAPTALFNGMINPLVGYGMKGVLWYQGEHNHREPSFYAKVFPVMVKDWRKRWGLGDFPFYYVELAPNESVKDGEKISLSALFREMQYHSQFAIPNAGMSVTLDAGEQKIIHPANKPVVAKRLAAIALNKTYGFKEIPFAGPSYHSHTVKEDKLILDFNNVDQGIKPFATPSVNFELAGVDQVFYPAKAEIKGNKIVLQSDKVKQPVAARYAFKMWVTGDFYNTEGLPASSFRTDDWFAPQYGK</sequence>
<evidence type="ECO:0000313" key="5">
    <source>
        <dbReference type="Proteomes" id="UP001517367"/>
    </source>
</evidence>
<dbReference type="InterPro" id="IPR005181">
    <property type="entry name" value="SASA"/>
</dbReference>
<organism evidence="4 5">
    <name type="scientific">Pedobacter helvus</name>
    <dbReference type="NCBI Taxonomy" id="2563444"/>
    <lineage>
        <taxon>Bacteria</taxon>
        <taxon>Pseudomonadati</taxon>
        <taxon>Bacteroidota</taxon>
        <taxon>Sphingobacteriia</taxon>
        <taxon>Sphingobacteriales</taxon>
        <taxon>Sphingobacteriaceae</taxon>
        <taxon>Pedobacter</taxon>
    </lineage>
</organism>
<dbReference type="EMBL" id="SRMP02000008">
    <property type="protein sequence ID" value="MFN0291057.1"/>
    <property type="molecule type" value="Genomic_DNA"/>
</dbReference>
<reference evidence="4 5" key="1">
    <citation type="submission" date="2024-12" db="EMBL/GenBank/DDBJ databases">
        <authorList>
            <person name="Hu S."/>
        </authorList>
    </citation>
    <scope>NUCLEOTIDE SEQUENCE [LARGE SCALE GENOMIC DNA]</scope>
    <source>
        <strain evidence="4 5">P-25</strain>
    </source>
</reference>
<evidence type="ECO:0000259" key="3">
    <source>
        <dbReference type="Pfam" id="PF03629"/>
    </source>
</evidence>
<dbReference type="SUPFAM" id="SSF52266">
    <property type="entry name" value="SGNH hydrolase"/>
    <property type="match status" value="1"/>
</dbReference>
<keyword evidence="2" id="KW-0732">Signal</keyword>
<gene>
    <name evidence="4" type="ORF">E5L68_006620</name>
</gene>
<dbReference type="Pfam" id="PF03629">
    <property type="entry name" value="SASA"/>
    <property type="match status" value="1"/>
</dbReference>
<dbReference type="Gene3D" id="3.40.50.1110">
    <property type="entry name" value="SGNH hydrolase"/>
    <property type="match status" value="1"/>
</dbReference>
<proteinExistence type="predicted"/>
<feature type="domain" description="Sialate O-acetylesterase" evidence="3">
    <location>
        <begin position="103"/>
        <end position="305"/>
    </location>
</feature>
<protein>
    <submittedName>
        <fullName evidence="4">Sialate O-acetylesterase</fullName>
    </submittedName>
</protein>